<accession>A0A2I0V923</accession>
<sequence>MGSLTVPVTRRAVAFPPPGGTYKSFRPRKEKGTPGSPGLAVCVEPVSLLPRPLKACLGSVDFRDLAEEEREREKVTFLSKRAPELLPTKMPQLPISTGRESRSGSTGGGDGSLLCAWESSGEPKEIAEEEQRSLNEIEDAVVLISDAKTTTSYEVAGDTKLDLKNSQMLILQKTTTKQISEPYGGSRFDTNHKLVPDGSKGKEVVSANCLDHKVSHYLDRGNNSLEAFEKELPTILLEDKNNSVLVEPDSKHSNVWIKTPHIKINFKGISEENEEVNVEEDVIFDKFLSGLDENNRFNVLSHKEDGIEDVNIVEYNLLDEDAGENVVEAAVIEDSSKGCDGINQDGISVNGMDSDPELPSNGNVIRCNGNKKCWKNNEVLSDLQEVTVSENLNSKALVCGNDHVFIPGNEITVEKNVARVEADFILINEDTPISIKLEKVEISIILLIEVNFEDYRVVEGKST</sequence>
<reference evidence="2 3" key="1">
    <citation type="journal article" date="2016" name="Sci. Rep.">
        <title>The Dendrobium catenatum Lindl. genome sequence provides insights into polysaccharide synthase, floral development and adaptive evolution.</title>
        <authorList>
            <person name="Zhang G.Q."/>
            <person name="Xu Q."/>
            <person name="Bian C."/>
            <person name="Tsai W.C."/>
            <person name="Yeh C.M."/>
            <person name="Liu K.W."/>
            <person name="Yoshida K."/>
            <person name="Zhang L.S."/>
            <person name="Chang S.B."/>
            <person name="Chen F."/>
            <person name="Shi Y."/>
            <person name="Su Y.Y."/>
            <person name="Zhang Y.Q."/>
            <person name="Chen L.J."/>
            <person name="Yin Y."/>
            <person name="Lin M."/>
            <person name="Huang H."/>
            <person name="Deng H."/>
            <person name="Wang Z.W."/>
            <person name="Zhu S.L."/>
            <person name="Zhao X."/>
            <person name="Deng C."/>
            <person name="Niu S.C."/>
            <person name="Huang J."/>
            <person name="Wang M."/>
            <person name="Liu G.H."/>
            <person name="Yang H.J."/>
            <person name="Xiao X.J."/>
            <person name="Hsiao Y.Y."/>
            <person name="Wu W.L."/>
            <person name="Chen Y.Y."/>
            <person name="Mitsuda N."/>
            <person name="Ohme-Takagi M."/>
            <person name="Luo Y.B."/>
            <person name="Van de Peer Y."/>
            <person name="Liu Z.J."/>
        </authorList>
    </citation>
    <scope>NUCLEOTIDE SEQUENCE [LARGE SCALE GENOMIC DNA]</scope>
    <source>
        <tissue evidence="2">The whole plant</tissue>
    </source>
</reference>
<name>A0A2I0V923_9ASPA</name>
<keyword evidence="3" id="KW-1185">Reference proteome</keyword>
<protein>
    <submittedName>
        <fullName evidence="2">Uncharacterized protein</fullName>
    </submittedName>
</protein>
<feature type="region of interest" description="Disordered" evidence="1">
    <location>
        <begin position="1"/>
        <end position="37"/>
    </location>
</feature>
<dbReference type="AlphaFoldDB" id="A0A2I0V923"/>
<evidence type="ECO:0000313" key="2">
    <source>
        <dbReference type="EMBL" id="PKU59904.1"/>
    </source>
</evidence>
<gene>
    <name evidence="2" type="ORF">MA16_Dca026757</name>
</gene>
<dbReference type="EMBL" id="KZ505301">
    <property type="protein sequence ID" value="PKU59904.1"/>
    <property type="molecule type" value="Genomic_DNA"/>
</dbReference>
<reference evidence="2 3" key="2">
    <citation type="journal article" date="2017" name="Nature">
        <title>The Apostasia genome and the evolution of orchids.</title>
        <authorList>
            <person name="Zhang G.Q."/>
            <person name="Liu K.W."/>
            <person name="Li Z."/>
            <person name="Lohaus R."/>
            <person name="Hsiao Y.Y."/>
            <person name="Niu S.C."/>
            <person name="Wang J.Y."/>
            <person name="Lin Y.C."/>
            <person name="Xu Q."/>
            <person name="Chen L.J."/>
            <person name="Yoshida K."/>
            <person name="Fujiwara S."/>
            <person name="Wang Z.W."/>
            <person name="Zhang Y.Q."/>
            <person name="Mitsuda N."/>
            <person name="Wang M."/>
            <person name="Liu G.H."/>
            <person name="Pecoraro L."/>
            <person name="Huang H.X."/>
            <person name="Xiao X.J."/>
            <person name="Lin M."/>
            <person name="Wu X.Y."/>
            <person name="Wu W.L."/>
            <person name="Chen Y.Y."/>
            <person name="Chang S.B."/>
            <person name="Sakamoto S."/>
            <person name="Ohme-Takagi M."/>
            <person name="Yagi M."/>
            <person name="Zeng S.J."/>
            <person name="Shen C.Y."/>
            <person name="Yeh C.M."/>
            <person name="Luo Y.B."/>
            <person name="Tsai W.C."/>
            <person name="Van de Peer Y."/>
            <person name="Liu Z.J."/>
        </authorList>
    </citation>
    <scope>NUCLEOTIDE SEQUENCE [LARGE SCALE GENOMIC DNA]</scope>
    <source>
        <tissue evidence="2">The whole plant</tissue>
    </source>
</reference>
<dbReference type="Proteomes" id="UP000233837">
    <property type="component" value="Unassembled WGS sequence"/>
</dbReference>
<evidence type="ECO:0000313" key="3">
    <source>
        <dbReference type="Proteomes" id="UP000233837"/>
    </source>
</evidence>
<feature type="region of interest" description="Disordered" evidence="1">
    <location>
        <begin position="89"/>
        <end position="116"/>
    </location>
</feature>
<proteinExistence type="predicted"/>
<evidence type="ECO:0000256" key="1">
    <source>
        <dbReference type="SAM" id="MobiDB-lite"/>
    </source>
</evidence>
<organism evidence="2 3">
    <name type="scientific">Dendrobium catenatum</name>
    <dbReference type="NCBI Taxonomy" id="906689"/>
    <lineage>
        <taxon>Eukaryota</taxon>
        <taxon>Viridiplantae</taxon>
        <taxon>Streptophyta</taxon>
        <taxon>Embryophyta</taxon>
        <taxon>Tracheophyta</taxon>
        <taxon>Spermatophyta</taxon>
        <taxon>Magnoliopsida</taxon>
        <taxon>Liliopsida</taxon>
        <taxon>Asparagales</taxon>
        <taxon>Orchidaceae</taxon>
        <taxon>Epidendroideae</taxon>
        <taxon>Malaxideae</taxon>
        <taxon>Dendrobiinae</taxon>
        <taxon>Dendrobium</taxon>
    </lineage>
</organism>